<evidence type="ECO:0000313" key="1">
    <source>
        <dbReference type="EMBL" id="WHZ57814.1"/>
    </source>
</evidence>
<keyword evidence="2" id="KW-1185">Reference proteome</keyword>
<gene>
    <name evidence="1" type="ORF">QLQ22_24780</name>
</gene>
<evidence type="ECO:0000313" key="2">
    <source>
        <dbReference type="Proteomes" id="UP001226091"/>
    </source>
</evidence>
<name>A0ACD4RBJ0_9BACI</name>
<protein>
    <submittedName>
        <fullName evidence="1">Galactosyldiacylglycerol synthase</fullName>
    </submittedName>
</protein>
<proteinExistence type="predicted"/>
<dbReference type="Proteomes" id="UP001226091">
    <property type="component" value="Chromosome"/>
</dbReference>
<organism evidence="1 2">
    <name type="scientific">Metabacillus hrfriensis</name>
    <dbReference type="NCBI Taxonomy" id="3048891"/>
    <lineage>
        <taxon>Bacteria</taxon>
        <taxon>Bacillati</taxon>
        <taxon>Bacillota</taxon>
        <taxon>Bacilli</taxon>
        <taxon>Bacillales</taxon>
        <taxon>Bacillaceae</taxon>
        <taxon>Metabacillus</taxon>
    </lineage>
</organism>
<accession>A0ACD4RBJ0</accession>
<sequence length="386" mass="44376">MKHVLVLPLFQMESGHHRTADALIEAFHKQDPDIQCEKVDFLSYANTSLEKFTSNLYLKWITKWPSAYSWMYSSFFQRNKTFLHSLYETLFLEKMEQLLQEQQPDVIVCTHSFSSFLVDKLKGYGVTKAPVINIYTDFFVNGVWGKQHVNMHIVPTAAMKQKLINEGADPPSVKISGILTNDAYKRRKPMKKESKLHVLVSGGSLGLGDSLQSLVSKSSNHVEYKILCGHNMELFDHVQTMKNPNITGMSYITEPEQMNHLYNWADALITKPGGITVGEAIKKMLPIFVHSVLPGQEEKNMRYLEGEGLVFRLDPNRPVEHQVQTVMNDESTQFFMKKSRYEFLRNIDVSSCKELASLLTEAYLQENQNEQLQFIDDLFSKLYKSL</sequence>
<dbReference type="EMBL" id="CP126116">
    <property type="protein sequence ID" value="WHZ57814.1"/>
    <property type="molecule type" value="Genomic_DNA"/>
</dbReference>
<reference evidence="2" key="1">
    <citation type="journal article" date="2025" name="Aquaculture">
        <title>Assessment of the bioflocculant production and safety properties of Metabacillus hrfriensis sp. nov. based on phenotypic and whole-genome sequencing analysis.</title>
        <authorList>
            <person name="Zhang R."/>
            <person name="Zhao Z."/>
            <person name="Luo L."/>
            <person name="Wang S."/>
            <person name="Guo K."/>
            <person name="Xu W."/>
        </authorList>
    </citation>
    <scope>NUCLEOTIDE SEQUENCE [LARGE SCALE GENOMIC DNA]</scope>
    <source>
        <strain evidence="2">CT-WN-B3</strain>
    </source>
</reference>